<organism evidence="1">
    <name type="scientific">Rhizophora mucronata</name>
    <name type="common">Asiatic mangrove</name>
    <dbReference type="NCBI Taxonomy" id="61149"/>
    <lineage>
        <taxon>Eukaryota</taxon>
        <taxon>Viridiplantae</taxon>
        <taxon>Streptophyta</taxon>
        <taxon>Embryophyta</taxon>
        <taxon>Tracheophyta</taxon>
        <taxon>Spermatophyta</taxon>
        <taxon>Magnoliopsida</taxon>
        <taxon>eudicotyledons</taxon>
        <taxon>Gunneridae</taxon>
        <taxon>Pentapetalae</taxon>
        <taxon>rosids</taxon>
        <taxon>fabids</taxon>
        <taxon>Malpighiales</taxon>
        <taxon>Rhizophoraceae</taxon>
        <taxon>Rhizophora</taxon>
    </lineage>
</organism>
<name>A0A2P2NYE9_RHIMU</name>
<dbReference type="EMBL" id="GGEC01066955">
    <property type="protein sequence ID" value="MBX47439.1"/>
    <property type="molecule type" value="Transcribed_RNA"/>
</dbReference>
<protein>
    <submittedName>
        <fullName evidence="1">Uncharacterized protein</fullName>
    </submittedName>
</protein>
<sequence>MYLVWLYFFYPSMVAYRLHIWPRCVKFCAYTVYILASTFSAFGSEGWA</sequence>
<reference evidence="1" key="1">
    <citation type="submission" date="2018-02" db="EMBL/GenBank/DDBJ databases">
        <title>Rhizophora mucronata_Transcriptome.</title>
        <authorList>
            <person name="Meera S.P."/>
            <person name="Sreeshan A."/>
            <person name="Augustine A."/>
        </authorList>
    </citation>
    <scope>NUCLEOTIDE SEQUENCE</scope>
    <source>
        <tissue evidence="1">Leaf</tissue>
    </source>
</reference>
<accession>A0A2P2NYE9</accession>
<dbReference type="AlphaFoldDB" id="A0A2P2NYE9"/>
<proteinExistence type="predicted"/>
<evidence type="ECO:0000313" key="1">
    <source>
        <dbReference type="EMBL" id="MBX47439.1"/>
    </source>
</evidence>